<feature type="compositionally biased region" description="Polar residues" evidence="1">
    <location>
        <begin position="535"/>
        <end position="544"/>
    </location>
</feature>
<feature type="region of interest" description="Disordered" evidence="1">
    <location>
        <begin position="535"/>
        <end position="569"/>
    </location>
</feature>
<dbReference type="AlphaFoldDB" id="A0A9D4V6S9"/>
<protein>
    <submittedName>
        <fullName evidence="2">Uncharacterized protein</fullName>
    </submittedName>
</protein>
<name>A0A9D4V6S9_ADICA</name>
<reference evidence="2 3" key="1">
    <citation type="submission" date="2021-01" db="EMBL/GenBank/DDBJ databases">
        <title>Adiantum capillus-veneris genome.</title>
        <authorList>
            <person name="Fang Y."/>
            <person name="Liao Q."/>
        </authorList>
    </citation>
    <scope>NUCLEOTIDE SEQUENCE [LARGE SCALE GENOMIC DNA]</scope>
    <source>
        <strain evidence="2">H3</strain>
        <tissue evidence="2">Leaf</tissue>
    </source>
</reference>
<keyword evidence="3" id="KW-1185">Reference proteome</keyword>
<feature type="compositionally biased region" description="Basic and acidic residues" evidence="1">
    <location>
        <begin position="557"/>
        <end position="569"/>
    </location>
</feature>
<feature type="region of interest" description="Disordered" evidence="1">
    <location>
        <begin position="362"/>
        <end position="394"/>
    </location>
</feature>
<evidence type="ECO:0000256" key="1">
    <source>
        <dbReference type="SAM" id="MobiDB-lite"/>
    </source>
</evidence>
<organism evidence="2 3">
    <name type="scientific">Adiantum capillus-veneris</name>
    <name type="common">Maidenhair fern</name>
    <dbReference type="NCBI Taxonomy" id="13818"/>
    <lineage>
        <taxon>Eukaryota</taxon>
        <taxon>Viridiplantae</taxon>
        <taxon>Streptophyta</taxon>
        <taxon>Embryophyta</taxon>
        <taxon>Tracheophyta</taxon>
        <taxon>Polypodiopsida</taxon>
        <taxon>Polypodiidae</taxon>
        <taxon>Polypodiales</taxon>
        <taxon>Pteridineae</taxon>
        <taxon>Pteridaceae</taxon>
        <taxon>Vittarioideae</taxon>
        <taxon>Adiantum</taxon>
    </lineage>
</organism>
<accession>A0A9D4V6S9</accession>
<evidence type="ECO:0000313" key="2">
    <source>
        <dbReference type="EMBL" id="KAI5080223.1"/>
    </source>
</evidence>
<feature type="compositionally biased region" description="Low complexity" evidence="1">
    <location>
        <begin position="379"/>
        <end position="388"/>
    </location>
</feature>
<proteinExistence type="predicted"/>
<feature type="region of interest" description="Disordered" evidence="1">
    <location>
        <begin position="28"/>
        <end position="96"/>
    </location>
</feature>
<feature type="region of interest" description="Disordered" evidence="1">
    <location>
        <begin position="170"/>
        <end position="199"/>
    </location>
</feature>
<dbReference type="OrthoDB" id="1927896at2759"/>
<evidence type="ECO:0000313" key="3">
    <source>
        <dbReference type="Proteomes" id="UP000886520"/>
    </source>
</evidence>
<sequence length="663" mass="72274">MAAPPPLTEAVKKVDRAVARLEELQSSIIRSRNRNGNEKGLRHLQERPAVRQKVDVPVSRRSSLLAPAAKDAKCSLPEKQMHRRRSMPSNKNVPLGLANKRVPDIVEALSRSGLVSNKENVGAKKKRRKKSTLPGLVELSPSVAKGVAQRRVLESRPINVVATEQVFPSPLSSMSDVKSKEPKQMGSVCSSSDGRPPWKNATIVSTNNRHATTISERVRPSPATTGVHHVTTGVPTGTTGAGCSELPNRKSQHRVSLPASGRTSKSGATSARPSPAQDEIDFVKTFCVDVRPDPNRPWRLAPKMSNTYRPLVMFRNPAFRSYADQGTCEDLGFATRKLLQASPKLTPFKNFQMRPLKLSSLQQQPLFEPSPATIRPYLSPSKSSPRQSKPQEEEDPLAFLIGSKAPPEPSLCAFNTSRSSSLKKTMKESVLVPSQKESWLTKRLSFPSPSSRSFIKRFSLLHSSKTTDSKTYSPVKPLPSLITRLPTRTKPTSIDSLIVTPPLRLTKSLSNSTSATPLVSPLPLPPALRVLTSKMHNSPSQKLESSSHNGSSSSCHLHAEHSAHNKDQRDNSVYCSLSSRGLRAIVGSTRKKAFPSGFPGPNSSSVWPSMKQRSSSACQPHSLDCTSNCTGAGPYLFKHVKGWMCNSKTLTSQAQKGSSGGKR</sequence>
<feature type="compositionally biased region" description="Basic and acidic residues" evidence="1">
    <location>
        <begin position="35"/>
        <end position="54"/>
    </location>
</feature>
<feature type="region of interest" description="Disordered" evidence="1">
    <location>
        <begin position="218"/>
        <end position="275"/>
    </location>
</feature>
<feature type="compositionally biased region" description="Low complexity" evidence="1">
    <location>
        <begin position="222"/>
        <end position="242"/>
    </location>
</feature>
<dbReference type="Proteomes" id="UP000886520">
    <property type="component" value="Chromosome 5"/>
</dbReference>
<dbReference type="EMBL" id="JABFUD020000005">
    <property type="protein sequence ID" value="KAI5080223.1"/>
    <property type="molecule type" value="Genomic_DNA"/>
</dbReference>
<gene>
    <name evidence="2" type="ORF">GOP47_0005702</name>
</gene>
<comment type="caution">
    <text evidence="2">The sequence shown here is derived from an EMBL/GenBank/DDBJ whole genome shotgun (WGS) entry which is preliminary data.</text>
</comment>
<feature type="compositionally biased region" description="Polar residues" evidence="1">
    <location>
        <begin position="261"/>
        <end position="272"/>
    </location>
</feature>